<feature type="active site" description="Tele-phosphohistidine intermediate" evidence="5">
    <location>
        <position position="75"/>
    </location>
</feature>
<gene>
    <name evidence="8" type="ORF">PMPD1_0539</name>
</gene>
<dbReference type="PANTHER" id="PTHR34382:SF7">
    <property type="entry name" value="PTS SYSTEM N,N'-DIACETYLCHITOBIOSE-SPECIFIC EIIA COMPONENT"/>
    <property type="match status" value="1"/>
</dbReference>
<dbReference type="InterPro" id="IPR003188">
    <property type="entry name" value="PTS_IIA_lac/cel"/>
</dbReference>
<keyword evidence="6" id="KW-0479">Metal-binding</keyword>
<dbReference type="Pfam" id="PF02255">
    <property type="entry name" value="PTS_IIA"/>
    <property type="match status" value="1"/>
</dbReference>
<evidence type="ECO:0000256" key="4">
    <source>
        <dbReference type="ARBA" id="ARBA00022683"/>
    </source>
</evidence>
<dbReference type="AlphaFoldDB" id="A0A6M8U7L2"/>
<proteinExistence type="predicted"/>
<comment type="cofactor">
    <cofactor evidence="6">
        <name>Mg(2+)</name>
        <dbReference type="ChEBI" id="CHEBI:18420"/>
    </cofactor>
    <text evidence="6">Binds 1 Mg(2+) ion per trimer.</text>
</comment>
<keyword evidence="4" id="KW-0598">Phosphotransferase system</keyword>
<dbReference type="PIRSF" id="PIRSF000699">
    <property type="entry name" value="PTS_IILac_III"/>
    <property type="match status" value="1"/>
</dbReference>
<evidence type="ECO:0000313" key="9">
    <source>
        <dbReference type="Proteomes" id="UP000505325"/>
    </source>
</evidence>
<dbReference type="CDD" id="cd00215">
    <property type="entry name" value="PTS_IIA_lac"/>
    <property type="match status" value="1"/>
</dbReference>
<protein>
    <submittedName>
        <fullName evidence="8">PTS system, cellobiose-specific IIA component</fullName>
    </submittedName>
</protein>
<keyword evidence="6" id="KW-0460">Magnesium</keyword>
<keyword evidence="2" id="KW-0762">Sugar transport</keyword>
<dbReference type="Proteomes" id="UP000505325">
    <property type="component" value="Chromosome"/>
</dbReference>
<reference evidence="8 9" key="1">
    <citation type="submission" date="2020-06" db="EMBL/GenBank/DDBJ databases">
        <title>Genome sequence of Paramixta manurensis strain PD-1.</title>
        <authorList>
            <person name="Lee C.W."/>
            <person name="Kim J."/>
        </authorList>
    </citation>
    <scope>NUCLEOTIDE SEQUENCE [LARGE SCALE GENOMIC DNA]</scope>
    <source>
        <strain evidence="8 9">PD-1</strain>
    </source>
</reference>
<feature type="modified residue" description="Phosphohistidine; by HPr" evidence="7">
    <location>
        <position position="75"/>
    </location>
</feature>
<keyword evidence="9" id="KW-1185">Reference proteome</keyword>
<dbReference type="PANTHER" id="PTHR34382">
    <property type="entry name" value="PTS SYSTEM N,N'-DIACETYLCHITOBIOSE-SPECIFIC EIIA COMPONENT"/>
    <property type="match status" value="1"/>
</dbReference>
<dbReference type="InterPro" id="IPR036542">
    <property type="entry name" value="PTS_IIA_lac/cel_sf"/>
</dbReference>
<sequence>MELENVIMELLVHAGTARSHALSALQQARHGDFAAAEQAMDESKTAVSAAHRMQTALIGLDEGSGKLPVTLIAVHAQDHLMNAMVIQDLATDIIALYRRLPETGVSHV</sequence>
<dbReference type="GO" id="GO:0016740">
    <property type="term" value="F:transferase activity"/>
    <property type="evidence" value="ECO:0007669"/>
    <property type="project" value="UniProtKB-KW"/>
</dbReference>
<evidence type="ECO:0000256" key="5">
    <source>
        <dbReference type="PIRSR" id="PIRSR000699-1"/>
    </source>
</evidence>
<dbReference type="GO" id="GO:0046872">
    <property type="term" value="F:metal ion binding"/>
    <property type="evidence" value="ECO:0007669"/>
    <property type="project" value="UniProtKB-KW"/>
</dbReference>
<dbReference type="RefSeq" id="WP_173632597.1">
    <property type="nucleotide sequence ID" value="NZ_CP054212.1"/>
</dbReference>
<evidence type="ECO:0000256" key="1">
    <source>
        <dbReference type="ARBA" id="ARBA00022448"/>
    </source>
</evidence>
<dbReference type="PROSITE" id="PS51095">
    <property type="entry name" value="PTS_EIIA_TYPE_3"/>
    <property type="match status" value="1"/>
</dbReference>
<feature type="binding site" evidence="6">
    <location>
        <position position="78"/>
    </location>
    <ligand>
        <name>Mg(2+)</name>
        <dbReference type="ChEBI" id="CHEBI:18420"/>
        <note>ligand shared between all trimeric partners</note>
    </ligand>
</feature>
<evidence type="ECO:0000313" key="8">
    <source>
        <dbReference type="EMBL" id="QKJ85514.1"/>
    </source>
</evidence>
<evidence type="ECO:0000256" key="3">
    <source>
        <dbReference type="ARBA" id="ARBA00022679"/>
    </source>
</evidence>
<dbReference type="Gene3D" id="1.20.58.80">
    <property type="entry name" value="Phosphotransferase system, lactose/cellobiose-type IIA subunit"/>
    <property type="match status" value="1"/>
</dbReference>
<evidence type="ECO:0000256" key="2">
    <source>
        <dbReference type="ARBA" id="ARBA00022597"/>
    </source>
</evidence>
<keyword evidence="1" id="KW-0813">Transport</keyword>
<dbReference type="EMBL" id="CP054212">
    <property type="protein sequence ID" value="QKJ85514.1"/>
    <property type="molecule type" value="Genomic_DNA"/>
</dbReference>
<accession>A0A6M8U7L2</accession>
<name>A0A6M8U7L2_9GAMM</name>
<keyword evidence="3" id="KW-0808">Transferase</keyword>
<dbReference type="KEGG" id="pmak:PMPD1_0539"/>
<dbReference type="GO" id="GO:0009401">
    <property type="term" value="P:phosphoenolpyruvate-dependent sugar phosphotransferase system"/>
    <property type="evidence" value="ECO:0007669"/>
    <property type="project" value="UniProtKB-KW"/>
</dbReference>
<organism evidence="8 9">
    <name type="scientific">Paramixta manurensis</name>
    <dbReference type="NCBI Taxonomy" id="2740817"/>
    <lineage>
        <taxon>Bacteria</taxon>
        <taxon>Pseudomonadati</taxon>
        <taxon>Pseudomonadota</taxon>
        <taxon>Gammaproteobacteria</taxon>
        <taxon>Enterobacterales</taxon>
        <taxon>Erwiniaceae</taxon>
        <taxon>Paramixta</taxon>
    </lineage>
</organism>
<dbReference type="SUPFAM" id="SSF46973">
    <property type="entry name" value="Enzyme IIa from lactose specific PTS, IIa-lac"/>
    <property type="match status" value="1"/>
</dbReference>
<evidence type="ECO:0000256" key="6">
    <source>
        <dbReference type="PIRSR" id="PIRSR000699-2"/>
    </source>
</evidence>
<evidence type="ECO:0000256" key="7">
    <source>
        <dbReference type="PROSITE-ProRule" id="PRU00418"/>
    </source>
</evidence>